<comment type="caution">
    <text evidence="2">The sequence shown here is derived from an EMBL/GenBank/DDBJ whole genome shotgun (WGS) entry which is preliminary data.</text>
</comment>
<protein>
    <submittedName>
        <fullName evidence="2">Uncharacterized protein</fullName>
    </submittedName>
</protein>
<gene>
    <name evidence="2" type="ORF">EM808_15775</name>
</gene>
<accession>A0A3S2TW87</accession>
<feature type="region of interest" description="Disordered" evidence="1">
    <location>
        <begin position="96"/>
        <end position="123"/>
    </location>
</feature>
<reference evidence="2 3" key="1">
    <citation type="submission" date="2019-01" db="EMBL/GenBank/DDBJ databases">
        <title>Bacillus sp. M5HDSG1-1, whole genome shotgun sequence.</title>
        <authorList>
            <person name="Tuo L."/>
        </authorList>
    </citation>
    <scope>NUCLEOTIDE SEQUENCE [LARGE SCALE GENOMIC DNA]</scope>
    <source>
        <strain evidence="2 3">M5HDSG1-1</strain>
    </source>
</reference>
<evidence type="ECO:0000313" key="3">
    <source>
        <dbReference type="Proteomes" id="UP000288024"/>
    </source>
</evidence>
<proteinExistence type="predicted"/>
<dbReference type="EMBL" id="RZTZ01000006">
    <property type="protein sequence ID" value="RVT60706.1"/>
    <property type="molecule type" value="Genomic_DNA"/>
</dbReference>
<keyword evidence="3" id="KW-1185">Reference proteome</keyword>
<dbReference type="Proteomes" id="UP000288024">
    <property type="component" value="Unassembled WGS sequence"/>
</dbReference>
<name>A0A3S2TW87_9BACI</name>
<sequence length="123" mass="14820">MEKAIFENEMINTKNKPYSACWMVFGRKGNCNIIIGKTVEVKKYWESFDISFFFQWFIFDTKEQMNVAIEEMICEPTPYITWMIYDVEDCIPNTYPDEKRGENRGNTRDEMFLFKKLDDEDED</sequence>
<organism evidence="2 3">
    <name type="scientific">Niallia taxi</name>
    <dbReference type="NCBI Taxonomy" id="2499688"/>
    <lineage>
        <taxon>Bacteria</taxon>
        <taxon>Bacillati</taxon>
        <taxon>Bacillota</taxon>
        <taxon>Bacilli</taxon>
        <taxon>Bacillales</taxon>
        <taxon>Bacillaceae</taxon>
        <taxon>Niallia</taxon>
    </lineage>
</organism>
<evidence type="ECO:0000256" key="1">
    <source>
        <dbReference type="SAM" id="MobiDB-lite"/>
    </source>
</evidence>
<dbReference type="AlphaFoldDB" id="A0A3S2TW87"/>
<dbReference type="RefSeq" id="WP_127739177.1">
    <property type="nucleotide sequence ID" value="NZ_CP196003.1"/>
</dbReference>
<evidence type="ECO:0000313" key="2">
    <source>
        <dbReference type="EMBL" id="RVT60706.1"/>
    </source>
</evidence>